<dbReference type="PANTHER" id="PTHR24166">
    <property type="entry name" value="ROLLING PEBBLES, ISOFORM B"/>
    <property type="match status" value="1"/>
</dbReference>
<evidence type="ECO:0000256" key="3">
    <source>
        <dbReference type="PROSITE-ProRule" id="PRU00023"/>
    </source>
</evidence>
<evidence type="ECO:0000256" key="1">
    <source>
        <dbReference type="ARBA" id="ARBA00022737"/>
    </source>
</evidence>
<feature type="region of interest" description="Disordered" evidence="4">
    <location>
        <begin position="77"/>
        <end position="123"/>
    </location>
</feature>
<protein>
    <submittedName>
        <fullName evidence="6">Uncharacterized protein</fullName>
    </submittedName>
</protein>
<feature type="transmembrane region" description="Helical" evidence="5">
    <location>
        <begin position="129"/>
        <end position="149"/>
    </location>
</feature>
<dbReference type="SUPFAM" id="SSF48403">
    <property type="entry name" value="Ankyrin repeat"/>
    <property type="match status" value="1"/>
</dbReference>
<dbReference type="EMBL" id="ML120477">
    <property type="protein sequence ID" value="RPA92260.1"/>
    <property type="molecule type" value="Genomic_DNA"/>
</dbReference>
<keyword evidence="5" id="KW-0812">Transmembrane</keyword>
<keyword evidence="2 3" id="KW-0040">ANK repeat</keyword>
<dbReference type="Proteomes" id="UP000276215">
    <property type="component" value="Unassembled WGS sequence"/>
</dbReference>
<feature type="compositionally biased region" description="Polar residues" evidence="4">
    <location>
        <begin position="94"/>
        <end position="106"/>
    </location>
</feature>
<reference evidence="6 7" key="1">
    <citation type="journal article" date="2018" name="Nat. Ecol. Evol.">
        <title>Pezizomycetes genomes reveal the molecular basis of ectomycorrhizal truffle lifestyle.</title>
        <authorList>
            <person name="Murat C."/>
            <person name="Payen T."/>
            <person name="Noel B."/>
            <person name="Kuo A."/>
            <person name="Morin E."/>
            <person name="Chen J."/>
            <person name="Kohler A."/>
            <person name="Krizsan K."/>
            <person name="Balestrini R."/>
            <person name="Da Silva C."/>
            <person name="Montanini B."/>
            <person name="Hainaut M."/>
            <person name="Levati E."/>
            <person name="Barry K.W."/>
            <person name="Belfiori B."/>
            <person name="Cichocki N."/>
            <person name="Clum A."/>
            <person name="Dockter R.B."/>
            <person name="Fauchery L."/>
            <person name="Guy J."/>
            <person name="Iotti M."/>
            <person name="Le Tacon F."/>
            <person name="Lindquist E.A."/>
            <person name="Lipzen A."/>
            <person name="Malagnac F."/>
            <person name="Mello A."/>
            <person name="Molinier V."/>
            <person name="Miyauchi S."/>
            <person name="Poulain J."/>
            <person name="Riccioni C."/>
            <person name="Rubini A."/>
            <person name="Sitrit Y."/>
            <person name="Splivallo R."/>
            <person name="Traeger S."/>
            <person name="Wang M."/>
            <person name="Zifcakova L."/>
            <person name="Wipf D."/>
            <person name="Zambonelli A."/>
            <person name="Paolocci F."/>
            <person name="Nowrousian M."/>
            <person name="Ottonello S."/>
            <person name="Baldrian P."/>
            <person name="Spatafora J.W."/>
            <person name="Henrissat B."/>
            <person name="Nagy L.G."/>
            <person name="Aury J.M."/>
            <person name="Wincker P."/>
            <person name="Grigoriev I.V."/>
            <person name="Bonfante P."/>
            <person name="Martin F.M."/>
        </authorList>
    </citation>
    <scope>NUCLEOTIDE SEQUENCE [LARGE SCALE GENOMIC DNA]</scope>
    <source>
        <strain evidence="6 7">120613-1</strain>
    </source>
</reference>
<keyword evidence="5" id="KW-0472">Membrane</keyword>
<evidence type="ECO:0000313" key="7">
    <source>
        <dbReference type="Proteomes" id="UP000276215"/>
    </source>
</evidence>
<dbReference type="InterPro" id="IPR036770">
    <property type="entry name" value="Ankyrin_rpt-contain_sf"/>
</dbReference>
<evidence type="ECO:0000256" key="2">
    <source>
        <dbReference type="ARBA" id="ARBA00023043"/>
    </source>
</evidence>
<keyword evidence="1" id="KW-0677">Repeat</keyword>
<dbReference type="STRING" id="1336337.A0A3N4J733"/>
<feature type="repeat" description="ANK" evidence="3">
    <location>
        <begin position="16"/>
        <end position="49"/>
    </location>
</feature>
<evidence type="ECO:0000256" key="4">
    <source>
        <dbReference type="SAM" id="MobiDB-lite"/>
    </source>
</evidence>
<evidence type="ECO:0000313" key="6">
    <source>
        <dbReference type="EMBL" id="RPA92260.1"/>
    </source>
</evidence>
<dbReference type="InterPro" id="IPR050889">
    <property type="entry name" value="Dendritic_Spine_Reg/Scaffold"/>
</dbReference>
<keyword evidence="5" id="KW-1133">Transmembrane helix</keyword>
<dbReference type="SMART" id="SM00248">
    <property type="entry name" value="ANK"/>
    <property type="match status" value="2"/>
</dbReference>
<gene>
    <name evidence="6" type="ORF">L873DRAFT_1817900</name>
</gene>
<accession>A0A3N4J733</accession>
<dbReference type="PANTHER" id="PTHR24166:SF48">
    <property type="entry name" value="PROTEIN VAPYRIN"/>
    <property type="match status" value="1"/>
</dbReference>
<dbReference type="PROSITE" id="PS50297">
    <property type="entry name" value="ANK_REP_REGION"/>
    <property type="match status" value="1"/>
</dbReference>
<dbReference type="AlphaFoldDB" id="A0A3N4J733"/>
<keyword evidence="7" id="KW-1185">Reference proteome</keyword>
<dbReference type="OrthoDB" id="76949at2759"/>
<dbReference type="Gene3D" id="1.25.40.20">
    <property type="entry name" value="Ankyrin repeat-containing domain"/>
    <property type="match status" value="1"/>
</dbReference>
<sequence>MLLERKDVNPDMADTDGQTPLMTAAEEGYDNVVVMLLAREDLNPHTADLSGETALSLATSKGHSAVVKFLTEYNHSPTRTSDIDHTSDLPSPEPSNLPQTTSQPVLSSSHPAPDPHSSSPDPPPPFHGVFRHCINVTCFILILYLLFLMSPSWPTVSLRFDRWLVFANWAWTQLSRLWGSTGNDSRVNGI</sequence>
<dbReference type="PROSITE" id="PS50088">
    <property type="entry name" value="ANK_REPEAT"/>
    <property type="match status" value="1"/>
</dbReference>
<feature type="compositionally biased region" description="Low complexity" evidence="4">
    <location>
        <begin position="107"/>
        <end position="119"/>
    </location>
</feature>
<organism evidence="6 7">
    <name type="scientific">Choiromyces venosus 120613-1</name>
    <dbReference type="NCBI Taxonomy" id="1336337"/>
    <lineage>
        <taxon>Eukaryota</taxon>
        <taxon>Fungi</taxon>
        <taxon>Dikarya</taxon>
        <taxon>Ascomycota</taxon>
        <taxon>Pezizomycotina</taxon>
        <taxon>Pezizomycetes</taxon>
        <taxon>Pezizales</taxon>
        <taxon>Tuberaceae</taxon>
        <taxon>Choiromyces</taxon>
    </lineage>
</organism>
<proteinExistence type="predicted"/>
<evidence type="ECO:0000256" key="5">
    <source>
        <dbReference type="SAM" id="Phobius"/>
    </source>
</evidence>
<name>A0A3N4J733_9PEZI</name>
<dbReference type="Pfam" id="PF12796">
    <property type="entry name" value="Ank_2"/>
    <property type="match status" value="1"/>
</dbReference>
<dbReference type="InterPro" id="IPR002110">
    <property type="entry name" value="Ankyrin_rpt"/>
</dbReference>